<comment type="caution">
    <text evidence="2">The sequence shown here is derived from an EMBL/GenBank/DDBJ whole genome shotgun (WGS) entry which is preliminary data.</text>
</comment>
<reference evidence="2 3" key="1">
    <citation type="journal article" date="2012" name="J. Bacteriol.">
        <title>Genome Sequence of Extracellular-Protease-Producing Alishewanella jeotgali Isolated from Traditional Korean Fermented Seafood.</title>
        <authorList>
            <person name="Jung J."/>
            <person name="Chun J."/>
            <person name="Park W."/>
        </authorList>
    </citation>
    <scope>NUCLEOTIDE SEQUENCE [LARGE SCALE GENOMIC DNA]</scope>
    <source>
        <strain evidence="2 3">KCTC 22429</strain>
    </source>
</reference>
<dbReference type="eggNOG" id="COG4637">
    <property type="taxonomic scope" value="Bacteria"/>
</dbReference>
<protein>
    <recommendedName>
        <fullName evidence="1">ATPase AAA-type core domain-containing protein</fullName>
    </recommendedName>
</protein>
<organism evidence="2 3">
    <name type="scientific">Alishewanella jeotgali KCTC 22429</name>
    <dbReference type="NCBI Taxonomy" id="1129374"/>
    <lineage>
        <taxon>Bacteria</taxon>
        <taxon>Pseudomonadati</taxon>
        <taxon>Pseudomonadota</taxon>
        <taxon>Gammaproteobacteria</taxon>
        <taxon>Alteromonadales</taxon>
        <taxon>Alteromonadaceae</taxon>
        <taxon>Alishewanella</taxon>
    </lineage>
</organism>
<dbReference type="EMBL" id="AHTH01000005">
    <property type="protein sequence ID" value="EHR42426.1"/>
    <property type="molecule type" value="Genomic_DNA"/>
</dbReference>
<evidence type="ECO:0000313" key="2">
    <source>
        <dbReference type="EMBL" id="EHR42426.1"/>
    </source>
</evidence>
<dbReference type="Gene3D" id="3.40.50.300">
    <property type="entry name" value="P-loop containing nucleotide triphosphate hydrolases"/>
    <property type="match status" value="2"/>
</dbReference>
<dbReference type="InterPro" id="IPR027417">
    <property type="entry name" value="P-loop_NTPase"/>
</dbReference>
<keyword evidence="3" id="KW-1185">Reference proteome</keyword>
<gene>
    <name evidence="2" type="ORF">AJE_04096</name>
</gene>
<name>H3ZBW2_9ALTE</name>
<dbReference type="Pfam" id="PF13304">
    <property type="entry name" value="AAA_21"/>
    <property type="match status" value="1"/>
</dbReference>
<sequence>MLKRLYVHNYRCFENFEFKQKSSSALLLGKNGAGKSTLLNVLKIFQSIGRGTNRLSSLISLSDFSLGRKEVPINFEVEIEIDQKSFKYSLSLELPDGFKELRVKEEKLEQGERLIFMRDSANVVLHRADGGESQFFMDWHMIALPIIREPSSSLDKLITWFDELVLLAPIPSLINGYTDSFSLSPKENGSNFSDWLSGVLARYPASYATIIEHLKETMPDLMDFRFEQLGKDSKNLFVRFKSESKKIEFPFDVLSDGEKCFFICAVVLAAQENYGPLFCFWDEPDNYLSLSEVGHFIVSLRQGFGGNGQILMTSHNEEAIRRFSNENTWVMSRKSHLEPTVIRLLDEINPPKGVVESLIVGDI</sequence>
<accession>H3ZBW2</accession>
<evidence type="ECO:0000259" key="1">
    <source>
        <dbReference type="Pfam" id="PF13304"/>
    </source>
</evidence>
<dbReference type="GO" id="GO:0016887">
    <property type="term" value="F:ATP hydrolysis activity"/>
    <property type="evidence" value="ECO:0007669"/>
    <property type="project" value="InterPro"/>
</dbReference>
<dbReference type="GO" id="GO:0006302">
    <property type="term" value="P:double-strand break repair"/>
    <property type="evidence" value="ECO:0007669"/>
    <property type="project" value="TreeGrafter"/>
</dbReference>
<dbReference type="Proteomes" id="UP000012046">
    <property type="component" value="Unassembled WGS sequence"/>
</dbReference>
<dbReference type="GO" id="GO:0000731">
    <property type="term" value="P:DNA synthesis involved in DNA repair"/>
    <property type="evidence" value="ECO:0007669"/>
    <property type="project" value="TreeGrafter"/>
</dbReference>
<dbReference type="PATRIC" id="fig|1129374.4.peg.828"/>
<evidence type="ECO:0000313" key="3">
    <source>
        <dbReference type="Proteomes" id="UP000012046"/>
    </source>
</evidence>
<feature type="domain" description="ATPase AAA-type core" evidence="1">
    <location>
        <begin position="26"/>
        <end position="318"/>
    </location>
</feature>
<dbReference type="RefSeq" id="WP_008949813.1">
    <property type="nucleotide sequence ID" value="NZ_AHTH01000005.1"/>
</dbReference>
<proteinExistence type="predicted"/>
<dbReference type="GO" id="GO:0005524">
    <property type="term" value="F:ATP binding"/>
    <property type="evidence" value="ECO:0007669"/>
    <property type="project" value="InterPro"/>
</dbReference>
<dbReference type="AlphaFoldDB" id="H3ZBW2"/>
<dbReference type="PANTHER" id="PTHR32182:SF22">
    <property type="entry name" value="ATP-DEPENDENT ENDONUCLEASE, OLD FAMILY-RELATED"/>
    <property type="match status" value="1"/>
</dbReference>
<dbReference type="PANTHER" id="PTHR32182">
    <property type="entry name" value="DNA REPLICATION AND REPAIR PROTEIN RECF"/>
    <property type="match status" value="1"/>
</dbReference>
<dbReference type="SUPFAM" id="SSF52540">
    <property type="entry name" value="P-loop containing nucleoside triphosphate hydrolases"/>
    <property type="match status" value="1"/>
</dbReference>
<dbReference type="InterPro" id="IPR003959">
    <property type="entry name" value="ATPase_AAA_core"/>
</dbReference>
<dbReference type="STRING" id="1129374.AJE_04096"/>